<dbReference type="Gene3D" id="3.30.450.20">
    <property type="entry name" value="PAS domain"/>
    <property type="match status" value="2"/>
</dbReference>
<dbReference type="Gene3D" id="1.10.287.950">
    <property type="entry name" value="Methyl-accepting chemotaxis protein"/>
    <property type="match status" value="1"/>
</dbReference>
<dbReference type="CDD" id="cd06225">
    <property type="entry name" value="HAMP"/>
    <property type="match status" value="1"/>
</dbReference>
<evidence type="ECO:0000256" key="10">
    <source>
        <dbReference type="SAM" id="Phobius"/>
    </source>
</evidence>
<comment type="similarity">
    <text evidence="8">Belongs to the methyl-accepting chemotaxis (MCP) protein family.</text>
</comment>
<feature type="domain" description="HAMP" evidence="12">
    <location>
        <begin position="347"/>
        <end position="399"/>
    </location>
</feature>
<evidence type="ECO:0000256" key="2">
    <source>
        <dbReference type="ARBA" id="ARBA00022475"/>
    </source>
</evidence>
<feature type="domain" description="Methyl-accepting transducer" evidence="11">
    <location>
        <begin position="418"/>
        <end position="675"/>
    </location>
</feature>
<keyword evidence="4 10" id="KW-0812">Transmembrane</keyword>
<dbReference type="CDD" id="cd18773">
    <property type="entry name" value="PDC1_HK_sensor"/>
    <property type="match status" value="1"/>
</dbReference>
<evidence type="ECO:0000313" key="13">
    <source>
        <dbReference type="EMBL" id="MCY6370083.1"/>
    </source>
</evidence>
<evidence type="ECO:0000259" key="12">
    <source>
        <dbReference type="PROSITE" id="PS50885"/>
    </source>
</evidence>
<feature type="transmembrane region" description="Helical" evidence="10">
    <location>
        <begin position="323"/>
        <end position="344"/>
    </location>
</feature>
<dbReference type="SMART" id="SM00283">
    <property type="entry name" value="MA"/>
    <property type="match status" value="1"/>
</dbReference>
<dbReference type="InterPro" id="IPR004089">
    <property type="entry name" value="MCPsignal_dom"/>
</dbReference>
<evidence type="ECO:0000313" key="14">
    <source>
        <dbReference type="Proteomes" id="UP001079657"/>
    </source>
</evidence>
<protein>
    <submittedName>
        <fullName evidence="13">Methyl-accepting chemotaxis protein</fullName>
    </submittedName>
</protein>
<evidence type="ECO:0000256" key="5">
    <source>
        <dbReference type="ARBA" id="ARBA00022989"/>
    </source>
</evidence>
<reference evidence="13" key="1">
    <citation type="submission" date="2022-12" db="EMBL/GenBank/DDBJ databases">
        <authorList>
            <person name="Wang J."/>
        </authorList>
    </citation>
    <scope>NUCLEOTIDE SEQUENCE</scope>
    <source>
        <strain evidence="13">HY-42-06</strain>
    </source>
</reference>
<evidence type="ECO:0000256" key="3">
    <source>
        <dbReference type="ARBA" id="ARBA00022500"/>
    </source>
</evidence>
<dbReference type="SUPFAM" id="SSF58104">
    <property type="entry name" value="Methyl-accepting chemotaxis protein (MCP) signaling domain"/>
    <property type="match status" value="1"/>
</dbReference>
<evidence type="ECO:0000256" key="9">
    <source>
        <dbReference type="PROSITE-ProRule" id="PRU00284"/>
    </source>
</evidence>
<organism evidence="13 14">
    <name type="scientific">Clostridium ganghwense</name>
    <dbReference type="NCBI Taxonomy" id="312089"/>
    <lineage>
        <taxon>Bacteria</taxon>
        <taxon>Bacillati</taxon>
        <taxon>Bacillota</taxon>
        <taxon>Clostridia</taxon>
        <taxon>Eubacteriales</taxon>
        <taxon>Clostridiaceae</taxon>
        <taxon>Clostridium</taxon>
    </lineage>
</organism>
<dbReference type="RefSeq" id="WP_268048640.1">
    <property type="nucleotide sequence ID" value="NZ_JAPQES010000001.1"/>
</dbReference>
<dbReference type="PANTHER" id="PTHR32089:SF112">
    <property type="entry name" value="LYSOZYME-LIKE PROTEIN-RELATED"/>
    <property type="match status" value="1"/>
</dbReference>
<dbReference type="EMBL" id="JAPQES010000001">
    <property type="protein sequence ID" value="MCY6370083.1"/>
    <property type="molecule type" value="Genomic_DNA"/>
</dbReference>
<evidence type="ECO:0000256" key="1">
    <source>
        <dbReference type="ARBA" id="ARBA00004651"/>
    </source>
</evidence>
<accession>A0ABT4CMC1</accession>
<dbReference type="PROSITE" id="PS50885">
    <property type="entry name" value="HAMP"/>
    <property type="match status" value="1"/>
</dbReference>
<dbReference type="InterPro" id="IPR003660">
    <property type="entry name" value="HAMP_dom"/>
</dbReference>
<dbReference type="Pfam" id="PF00015">
    <property type="entry name" value="MCPsignal"/>
    <property type="match status" value="1"/>
</dbReference>
<evidence type="ECO:0000256" key="8">
    <source>
        <dbReference type="ARBA" id="ARBA00029447"/>
    </source>
</evidence>
<keyword evidence="2" id="KW-1003">Cell membrane</keyword>
<keyword evidence="6 10" id="KW-0472">Membrane</keyword>
<sequence>MKRLNLRLKNRKINKKVRNRKTNIASDLKRRDSILRNMVVTFSILIIVSLAASSIINFLITKNKITDEFKNSTMNILEQNKKYIDLVTDNIQYVSMQIFNNKEVSELLSTDITDTYEKYLASQKISEILNSYTAAGSSDIIKSIYIYGKNGINVASNKNNLQNKDKLKAIQSEEFYKKAVDAKGRAIWSKPYKDIYSEDNNLMVSLARSIVSLSTFEKCGLLQINFDVDILNSALKDTKIGKSGYIFVVNNNGVIMSHKNPKLIGTKLNETYYGDIANSKEGTFEYKNNNKNMFGVYTTSSTTGWKFIGVVPKGELYSTAVDIGIISLIVIVICILLSILVSIFTSVRITIPIKEIIGITNKLSEGDFTVKSKKHKLSELNELGHNFNNMVNKLNNMVSSTAQLSSQTNSSSEELYDLSENIKSSSTEIAAVVKEIALGSTSQTEEVLKCAEFTNNFNNQMVHTIDSINKVNDATQDAIDVLKDSKNTINTLKQTSYNNSETMSKFTEIISQLDNNTKSVLTILNKINDIAKQTNLLSLNASIEAARAGEAGKGFAVVANEVKKLAEQSQSASTQIREILNNINESIGLSLNMSVEVKDAFNAEVEQVSSTINTFEVIDDSIDNIEKSMQDIMEDINVINKDKEILNNSINNIAAISEENTASTEEVTASIQQEAELNEKMYSLAKELNDKSASLESVLEKIKF</sequence>
<proteinExistence type="inferred from homology"/>
<comment type="subcellular location">
    <subcellularLocation>
        <location evidence="1">Cell membrane</location>
        <topology evidence="1">Multi-pass membrane protein</topology>
    </subcellularLocation>
</comment>
<dbReference type="SMART" id="SM00304">
    <property type="entry name" value="HAMP"/>
    <property type="match status" value="1"/>
</dbReference>
<keyword evidence="14" id="KW-1185">Reference proteome</keyword>
<keyword evidence="3" id="KW-0145">Chemotaxis</keyword>
<dbReference type="InterPro" id="IPR033479">
    <property type="entry name" value="dCache_1"/>
</dbReference>
<dbReference type="PANTHER" id="PTHR32089">
    <property type="entry name" value="METHYL-ACCEPTING CHEMOTAXIS PROTEIN MCPB"/>
    <property type="match status" value="1"/>
</dbReference>
<feature type="transmembrane region" description="Helical" evidence="10">
    <location>
        <begin position="39"/>
        <end position="60"/>
    </location>
</feature>
<evidence type="ECO:0000259" key="11">
    <source>
        <dbReference type="PROSITE" id="PS50111"/>
    </source>
</evidence>
<dbReference type="PROSITE" id="PS50111">
    <property type="entry name" value="CHEMOTAXIS_TRANSDUC_2"/>
    <property type="match status" value="1"/>
</dbReference>
<comment type="caution">
    <text evidence="13">The sequence shown here is derived from an EMBL/GenBank/DDBJ whole genome shotgun (WGS) entry which is preliminary data.</text>
</comment>
<dbReference type="Proteomes" id="UP001079657">
    <property type="component" value="Unassembled WGS sequence"/>
</dbReference>
<dbReference type="Pfam" id="PF02743">
    <property type="entry name" value="dCache_1"/>
    <property type="match status" value="1"/>
</dbReference>
<name>A0ABT4CMC1_9CLOT</name>
<dbReference type="CDD" id="cd12912">
    <property type="entry name" value="PDC2_MCP_like"/>
    <property type="match status" value="1"/>
</dbReference>
<gene>
    <name evidence="13" type="ORF">OXH55_05510</name>
</gene>
<keyword evidence="5 10" id="KW-1133">Transmembrane helix</keyword>
<dbReference type="SUPFAM" id="SSF103190">
    <property type="entry name" value="Sensory domain-like"/>
    <property type="match status" value="1"/>
</dbReference>
<evidence type="ECO:0000256" key="4">
    <source>
        <dbReference type="ARBA" id="ARBA00022692"/>
    </source>
</evidence>
<dbReference type="Pfam" id="PF00672">
    <property type="entry name" value="HAMP"/>
    <property type="match status" value="1"/>
</dbReference>
<keyword evidence="7 9" id="KW-0807">Transducer</keyword>
<evidence type="ECO:0000256" key="7">
    <source>
        <dbReference type="ARBA" id="ARBA00023224"/>
    </source>
</evidence>
<dbReference type="InterPro" id="IPR029151">
    <property type="entry name" value="Sensor-like_sf"/>
</dbReference>
<evidence type="ECO:0000256" key="6">
    <source>
        <dbReference type="ARBA" id="ARBA00023136"/>
    </source>
</evidence>